<reference evidence="2 3" key="1">
    <citation type="journal article" date="2015" name="Nat. Commun.">
        <title>Outbred genome sequencing and CRISPR/Cas9 gene editing in butterflies.</title>
        <authorList>
            <person name="Li X."/>
            <person name="Fan D."/>
            <person name="Zhang W."/>
            <person name="Liu G."/>
            <person name="Zhang L."/>
            <person name="Zhao L."/>
            <person name="Fang X."/>
            <person name="Chen L."/>
            <person name="Dong Y."/>
            <person name="Chen Y."/>
            <person name="Ding Y."/>
            <person name="Zhao R."/>
            <person name="Feng M."/>
            <person name="Zhu Y."/>
            <person name="Feng Y."/>
            <person name="Jiang X."/>
            <person name="Zhu D."/>
            <person name="Xiang H."/>
            <person name="Feng X."/>
            <person name="Li S."/>
            <person name="Wang J."/>
            <person name="Zhang G."/>
            <person name="Kronforst M.R."/>
            <person name="Wang W."/>
        </authorList>
    </citation>
    <scope>NUCLEOTIDE SEQUENCE [LARGE SCALE GENOMIC DNA]</scope>
    <source>
        <strain evidence="2">Ya'a_city_454_Pm</strain>
        <tissue evidence="2">Whole body</tissue>
    </source>
</reference>
<feature type="region of interest" description="Disordered" evidence="1">
    <location>
        <begin position="421"/>
        <end position="441"/>
    </location>
</feature>
<organism evidence="2 3">
    <name type="scientific">Papilio machaon</name>
    <name type="common">Old World swallowtail butterfly</name>
    <dbReference type="NCBI Taxonomy" id="76193"/>
    <lineage>
        <taxon>Eukaryota</taxon>
        <taxon>Metazoa</taxon>
        <taxon>Ecdysozoa</taxon>
        <taxon>Arthropoda</taxon>
        <taxon>Hexapoda</taxon>
        <taxon>Insecta</taxon>
        <taxon>Pterygota</taxon>
        <taxon>Neoptera</taxon>
        <taxon>Endopterygota</taxon>
        <taxon>Lepidoptera</taxon>
        <taxon>Glossata</taxon>
        <taxon>Ditrysia</taxon>
        <taxon>Papilionoidea</taxon>
        <taxon>Papilionidae</taxon>
        <taxon>Papilioninae</taxon>
        <taxon>Papilio</taxon>
    </lineage>
</organism>
<dbReference type="EMBL" id="KQ460152">
    <property type="protein sequence ID" value="KPJ17365.1"/>
    <property type="molecule type" value="Genomic_DNA"/>
</dbReference>
<feature type="region of interest" description="Disordered" evidence="1">
    <location>
        <begin position="271"/>
        <end position="313"/>
    </location>
</feature>
<dbReference type="Proteomes" id="UP000053240">
    <property type="component" value="Unassembled WGS sequence"/>
</dbReference>
<evidence type="ECO:0000313" key="3">
    <source>
        <dbReference type="Proteomes" id="UP000053240"/>
    </source>
</evidence>
<feature type="compositionally biased region" description="Low complexity" evidence="1">
    <location>
        <begin position="271"/>
        <end position="286"/>
    </location>
</feature>
<protein>
    <submittedName>
        <fullName evidence="2">Uncharacterized protein</fullName>
    </submittedName>
</protein>
<feature type="region of interest" description="Disordered" evidence="1">
    <location>
        <begin position="33"/>
        <end position="74"/>
    </location>
</feature>
<keyword evidence="3" id="KW-1185">Reference proteome</keyword>
<feature type="compositionally biased region" description="Low complexity" evidence="1">
    <location>
        <begin position="512"/>
        <end position="531"/>
    </location>
</feature>
<accession>A0A194RJ49</accession>
<dbReference type="AlphaFoldDB" id="A0A194RJ49"/>
<feature type="region of interest" description="Disordered" evidence="1">
    <location>
        <begin position="502"/>
        <end position="531"/>
    </location>
</feature>
<name>A0A194RJ49_PAPMA</name>
<evidence type="ECO:0000313" key="2">
    <source>
        <dbReference type="EMBL" id="KPJ17365.1"/>
    </source>
</evidence>
<dbReference type="InParanoid" id="A0A194RJ49"/>
<gene>
    <name evidence="2" type="ORF">RR48_08551</name>
</gene>
<sequence>MPAQHWIIDYSEDNDFRASNDVEPSEQELNLMRLRGQRRKSRSLLSVETDNEAKDGRRSHKSKRKGKKSKKKNKKKVIKNKFILTLVRTMKNNTEEHLETEINCKHTRLYPNNTFVRDLVTILNDNNIKVINNGRVFERNKVTELSKDKKVEKVLKKMELRVPPEEQDTTSVTPALPQHNSIGQIPVIEVTIFYFNNVAHTPRILQQIKAQWGILKKAEKKKKCLERKKFSGGGPPPTTDPLTGDDIAVWLPHEFTVDSNELDLDIQPVVAPARPPGRAASTPARSLPGTTAALRPQAKRQPRQTRDSQHLGLGGGVPTGCARACYSCNGSRLTGGAGEFRRARSRADCRDVPGAGARPIREVAAGLSTWSDDYDNYKRETSEEKVGNMMISVENSHYPPQSMKSHFGNVLVERLQHGRPHVRTQNGPYVEPGTSEAPRPRAQQPVKLVMKSNLTFNLGDEFFNWRQNADDVAQFLGELGIPLNTNATRTIVNWTKPLKIEAKEQPVVRNATSTTGEDYSSGSSESASKEI</sequence>
<feature type="compositionally biased region" description="Basic residues" evidence="1">
    <location>
        <begin position="57"/>
        <end position="74"/>
    </location>
</feature>
<proteinExistence type="predicted"/>
<evidence type="ECO:0000256" key="1">
    <source>
        <dbReference type="SAM" id="MobiDB-lite"/>
    </source>
</evidence>